<reference evidence="1 2" key="1">
    <citation type="journal article" date="2006" name="Nature">
        <title>Global trends of whole-genome duplications revealed by the ciliate Paramecium tetraurelia.</title>
        <authorList>
            <consortium name="Genoscope"/>
            <person name="Aury J.-M."/>
            <person name="Jaillon O."/>
            <person name="Duret L."/>
            <person name="Noel B."/>
            <person name="Jubin C."/>
            <person name="Porcel B.M."/>
            <person name="Segurens B."/>
            <person name="Daubin V."/>
            <person name="Anthouard V."/>
            <person name="Aiach N."/>
            <person name="Arnaiz O."/>
            <person name="Billaut A."/>
            <person name="Beisson J."/>
            <person name="Blanc I."/>
            <person name="Bouhouche K."/>
            <person name="Camara F."/>
            <person name="Duharcourt S."/>
            <person name="Guigo R."/>
            <person name="Gogendeau D."/>
            <person name="Katinka M."/>
            <person name="Keller A.-M."/>
            <person name="Kissmehl R."/>
            <person name="Klotz C."/>
            <person name="Koll F."/>
            <person name="Le Moue A."/>
            <person name="Lepere C."/>
            <person name="Malinsky S."/>
            <person name="Nowacki M."/>
            <person name="Nowak J.K."/>
            <person name="Plattner H."/>
            <person name="Poulain J."/>
            <person name="Ruiz F."/>
            <person name="Serrano V."/>
            <person name="Zagulski M."/>
            <person name="Dessen P."/>
            <person name="Betermier M."/>
            <person name="Weissenbach J."/>
            <person name="Scarpelli C."/>
            <person name="Schachter V."/>
            <person name="Sperling L."/>
            <person name="Meyer E."/>
            <person name="Cohen J."/>
            <person name="Wincker P."/>
        </authorList>
    </citation>
    <scope>NUCLEOTIDE SEQUENCE [LARGE SCALE GENOMIC DNA]</scope>
    <source>
        <strain evidence="1 2">Stock d4-2</strain>
    </source>
</reference>
<dbReference type="GeneID" id="5010238"/>
<evidence type="ECO:0000313" key="1">
    <source>
        <dbReference type="EMBL" id="CAK57056.1"/>
    </source>
</evidence>
<organism evidence="1 2">
    <name type="scientific">Paramecium tetraurelia</name>
    <dbReference type="NCBI Taxonomy" id="5888"/>
    <lineage>
        <taxon>Eukaryota</taxon>
        <taxon>Sar</taxon>
        <taxon>Alveolata</taxon>
        <taxon>Ciliophora</taxon>
        <taxon>Intramacronucleata</taxon>
        <taxon>Oligohymenophorea</taxon>
        <taxon>Peniculida</taxon>
        <taxon>Parameciidae</taxon>
        <taxon>Paramecium</taxon>
    </lineage>
</organism>
<sequence>MTPLQIPILTLNQNSQEVVLETPHSLNKFVAQVLSSLKATTCHHLLDLLITIKELLFLQIKQCCILSQSNSANLPKEIHKSQSCLHCQILLL</sequence>
<dbReference type="RefSeq" id="XP_001424454.1">
    <property type="nucleotide sequence ID" value="XM_001424417.2"/>
</dbReference>
<dbReference type="KEGG" id="ptm:GSPATT00028089001"/>
<protein>
    <submittedName>
        <fullName evidence="1">Uncharacterized protein</fullName>
    </submittedName>
</protein>
<dbReference type="Proteomes" id="UP000000600">
    <property type="component" value="Unassembled WGS sequence"/>
</dbReference>
<dbReference type="InParanoid" id="A0BET9"/>
<proteinExistence type="predicted"/>
<accession>A0BET9</accession>
<dbReference type="HOGENOM" id="CLU_2417905_0_0_1"/>
<dbReference type="AlphaFoldDB" id="A0BET9"/>
<evidence type="ECO:0000313" key="2">
    <source>
        <dbReference type="Proteomes" id="UP000000600"/>
    </source>
</evidence>
<keyword evidence="2" id="KW-1185">Reference proteome</keyword>
<name>A0BET9_PARTE</name>
<gene>
    <name evidence="1" type="ORF">GSPATT00028089001</name>
</gene>
<dbReference type="EMBL" id="CT867989">
    <property type="protein sequence ID" value="CAK57056.1"/>
    <property type="molecule type" value="Genomic_DNA"/>
</dbReference>